<evidence type="ECO:0000256" key="2">
    <source>
        <dbReference type="ARBA" id="ARBA00023002"/>
    </source>
</evidence>
<keyword evidence="5" id="KW-1185">Reference proteome</keyword>
<evidence type="ECO:0000313" key="4">
    <source>
        <dbReference type="EMBL" id="KAL3420582.1"/>
    </source>
</evidence>
<gene>
    <name evidence="4" type="ORF">PVAG01_07027</name>
</gene>
<dbReference type="EMBL" id="JBFCZG010000006">
    <property type="protein sequence ID" value="KAL3420582.1"/>
    <property type="molecule type" value="Genomic_DNA"/>
</dbReference>
<dbReference type="PANTHER" id="PTHR24320">
    <property type="entry name" value="RETINOL DEHYDROGENASE"/>
    <property type="match status" value="1"/>
</dbReference>
<dbReference type="Gene3D" id="3.40.50.720">
    <property type="entry name" value="NAD(P)-binding Rossmann-like Domain"/>
    <property type="match status" value="1"/>
</dbReference>
<proteinExistence type="inferred from homology"/>
<dbReference type="PANTHER" id="PTHR24320:SF283">
    <property type="entry name" value="RETINOL DEHYDROGENASE 11"/>
    <property type="match status" value="1"/>
</dbReference>
<dbReference type="InterPro" id="IPR002347">
    <property type="entry name" value="SDR_fam"/>
</dbReference>
<protein>
    <submittedName>
        <fullName evidence="4">Short-chain dehydrogenase</fullName>
    </submittedName>
</protein>
<evidence type="ECO:0000313" key="5">
    <source>
        <dbReference type="Proteomes" id="UP001629113"/>
    </source>
</evidence>
<dbReference type="CDD" id="cd05327">
    <property type="entry name" value="retinol-DH_like_SDR_c_like"/>
    <property type="match status" value="1"/>
</dbReference>
<dbReference type="PRINTS" id="PR00080">
    <property type="entry name" value="SDRFAMILY"/>
</dbReference>
<evidence type="ECO:0000256" key="3">
    <source>
        <dbReference type="RuleBase" id="RU000363"/>
    </source>
</evidence>
<organism evidence="4 5">
    <name type="scientific">Phlyctema vagabunda</name>
    <dbReference type="NCBI Taxonomy" id="108571"/>
    <lineage>
        <taxon>Eukaryota</taxon>
        <taxon>Fungi</taxon>
        <taxon>Dikarya</taxon>
        <taxon>Ascomycota</taxon>
        <taxon>Pezizomycotina</taxon>
        <taxon>Leotiomycetes</taxon>
        <taxon>Helotiales</taxon>
        <taxon>Dermateaceae</taxon>
        <taxon>Phlyctema</taxon>
    </lineage>
</organism>
<evidence type="ECO:0000256" key="1">
    <source>
        <dbReference type="ARBA" id="ARBA00006484"/>
    </source>
</evidence>
<comment type="similarity">
    <text evidence="1 3">Belongs to the short-chain dehydrogenases/reductases (SDR) family.</text>
</comment>
<dbReference type="Pfam" id="PF00106">
    <property type="entry name" value="adh_short"/>
    <property type="match status" value="1"/>
</dbReference>
<dbReference type="Proteomes" id="UP001629113">
    <property type="component" value="Unassembled WGS sequence"/>
</dbReference>
<reference evidence="4 5" key="1">
    <citation type="submission" date="2024-06" db="EMBL/GenBank/DDBJ databases">
        <title>Complete genome of Phlyctema vagabunda strain 19-DSS-EL-015.</title>
        <authorList>
            <person name="Fiorenzani C."/>
        </authorList>
    </citation>
    <scope>NUCLEOTIDE SEQUENCE [LARGE SCALE GENOMIC DNA]</scope>
    <source>
        <strain evidence="4 5">19-DSS-EL-015</strain>
    </source>
</reference>
<dbReference type="PRINTS" id="PR00081">
    <property type="entry name" value="GDHRDH"/>
</dbReference>
<accession>A0ABR4PBA1</accession>
<comment type="caution">
    <text evidence="4">The sequence shown here is derived from an EMBL/GenBank/DDBJ whole genome shotgun (WGS) entry which is preliminary data.</text>
</comment>
<dbReference type="SUPFAM" id="SSF51735">
    <property type="entry name" value="NAD(P)-binding Rossmann-fold domains"/>
    <property type="match status" value="1"/>
</dbReference>
<dbReference type="InterPro" id="IPR036291">
    <property type="entry name" value="NAD(P)-bd_dom_sf"/>
</dbReference>
<keyword evidence="2" id="KW-0560">Oxidoreductase</keyword>
<name>A0ABR4PBA1_9HELO</name>
<sequence length="321" mass="34107">MAAFGKRTSGAEVVEAFADQVKGRTFAITGPSTGGLGAQTALFLAAQQPAEILLLGRSEAKVTPVVEEIKKASPSTSVRFIALDLSDFSSIRSAAAQIAASTPKIDVLINNAGIMAIKDYTLTKDGIEAQFGANHVGHFLLTNLLVPQLIAAGKGARVVNLSSDGHTIGEFRGDDYNFNDGQDYDGWLAYGQSKTSNVLFAKALASRLAPKGILAFSLHPGVIWTNLATHVDESEWPRVTKMMEKRGIPVPDFTSPDTFKDLAQGTSTTLVAALDPALESQSGAYLMDCAPAKPLDYAADPVAAEKLWALSEKLVGETFKY</sequence>